<evidence type="ECO:0000256" key="2">
    <source>
        <dbReference type="ARBA" id="ARBA00023002"/>
    </source>
</evidence>
<dbReference type="RefSeq" id="WP_140872270.1">
    <property type="nucleotide sequence ID" value="NZ_RCZK01000010.1"/>
</dbReference>
<evidence type="ECO:0000313" key="5">
    <source>
        <dbReference type="Proteomes" id="UP000318413"/>
    </source>
</evidence>
<dbReference type="Proteomes" id="UP000318413">
    <property type="component" value="Unassembled WGS sequence"/>
</dbReference>
<reference evidence="4 5" key="1">
    <citation type="journal article" date="2019" name="Environ. Microbiol.">
        <title>Species interactions and distinct microbial communities in high Arctic permafrost affected cryosols are associated with the CH4 and CO2 gas fluxes.</title>
        <authorList>
            <person name="Altshuler I."/>
            <person name="Hamel J."/>
            <person name="Turney S."/>
            <person name="Magnuson E."/>
            <person name="Levesque R."/>
            <person name="Greer C."/>
            <person name="Whyte L.G."/>
        </authorList>
    </citation>
    <scope>NUCLEOTIDE SEQUENCE [LARGE SCALE GENOMIC DNA]</scope>
    <source>
        <strain evidence="4 5">S5.1</strain>
    </source>
</reference>
<feature type="domain" description="NmrA-like" evidence="3">
    <location>
        <begin position="6"/>
        <end position="224"/>
    </location>
</feature>
<sequence length="303" mass="32664">MIDRPVIAIAGAGGDLGSRIATALAARGANVRALIRPGLTNKERARIEALGVTAVAADPASIDDMAHAIGQAGCVVSALNGVREVMIDRQGVLLDGAIKAGVPRFIPSDYSADFTKTKPGRNRNFDLRREFMARIDAAPIEATSILNGAFLDMLGAEMPIIQPRIHRVLYWHDADQVLDFTTKDNTAAYTAEAALDDTAPRILRIAGESVSARDIAMTMTGVSEQRYRPLWAGTLGSLGVMIRVAKLVAPQPDTAFPAWQGMQYMRDQFSGVVRLAHLDNDRYPGLTWTSVGNHLSSVSQLRS</sequence>
<evidence type="ECO:0000256" key="1">
    <source>
        <dbReference type="ARBA" id="ARBA00022857"/>
    </source>
</evidence>
<dbReference type="Pfam" id="PF05368">
    <property type="entry name" value="NmrA"/>
    <property type="match status" value="1"/>
</dbReference>
<dbReference type="GO" id="GO:0016491">
    <property type="term" value="F:oxidoreductase activity"/>
    <property type="evidence" value="ECO:0007669"/>
    <property type="project" value="UniProtKB-KW"/>
</dbReference>
<dbReference type="InterPro" id="IPR036291">
    <property type="entry name" value="NAD(P)-bd_dom_sf"/>
</dbReference>
<gene>
    <name evidence="4" type="ORF">EAH84_12060</name>
</gene>
<dbReference type="OrthoDB" id="319724at2"/>
<proteinExistence type="predicted"/>
<dbReference type="AlphaFoldDB" id="A0A502CFK7"/>
<keyword evidence="5" id="KW-1185">Reference proteome</keyword>
<dbReference type="InterPro" id="IPR008030">
    <property type="entry name" value="NmrA-like"/>
</dbReference>
<dbReference type="Gene3D" id="3.40.50.720">
    <property type="entry name" value="NAD(P)-binding Rossmann-like Domain"/>
    <property type="match status" value="1"/>
</dbReference>
<dbReference type="SUPFAM" id="SSF51735">
    <property type="entry name" value="NAD(P)-binding Rossmann-fold domains"/>
    <property type="match status" value="1"/>
</dbReference>
<dbReference type="PANTHER" id="PTHR47706">
    <property type="entry name" value="NMRA-LIKE FAMILY PROTEIN"/>
    <property type="match status" value="1"/>
</dbReference>
<keyword evidence="2" id="KW-0560">Oxidoreductase</keyword>
<protein>
    <submittedName>
        <fullName evidence="4">NmrA family protein</fullName>
    </submittedName>
</protein>
<organism evidence="4 5">
    <name type="scientific">Sphingomonas oligophenolica</name>
    <dbReference type="NCBI Taxonomy" id="301154"/>
    <lineage>
        <taxon>Bacteria</taxon>
        <taxon>Pseudomonadati</taxon>
        <taxon>Pseudomonadota</taxon>
        <taxon>Alphaproteobacteria</taxon>
        <taxon>Sphingomonadales</taxon>
        <taxon>Sphingomonadaceae</taxon>
        <taxon>Sphingomonas</taxon>
    </lineage>
</organism>
<name>A0A502CFK7_9SPHN</name>
<comment type="caution">
    <text evidence="4">The sequence shown here is derived from an EMBL/GenBank/DDBJ whole genome shotgun (WGS) entry which is preliminary data.</text>
</comment>
<accession>A0A502CFK7</accession>
<evidence type="ECO:0000313" key="4">
    <source>
        <dbReference type="EMBL" id="TPG10809.1"/>
    </source>
</evidence>
<dbReference type="InterPro" id="IPR051609">
    <property type="entry name" value="NmrA/Isoflavone_reductase-like"/>
</dbReference>
<dbReference type="PANTHER" id="PTHR47706:SF1">
    <property type="entry name" value="CIPA-LIKE, PUTATIVE (AFU_ORTHOLOGUE AFUA_1G12460)-RELATED"/>
    <property type="match status" value="1"/>
</dbReference>
<evidence type="ECO:0000259" key="3">
    <source>
        <dbReference type="Pfam" id="PF05368"/>
    </source>
</evidence>
<keyword evidence="1" id="KW-0521">NADP</keyword>
<dbReference type="EMBL" id="RCZK01000010">
    <property type="protein sequence ID" value="TPG10809.1"/>
    <property type="molecule type" value="Genomic_DNA"/>
</dbReference>